<dbReference type="InterPro" id="IPR048478">
    <property type="entry name" value="LSM12_LSM"/>
</dbReference>
<evidence type="ECO:0000259" key="1">
    <source>
        <dbReference type="PROSITE" id="PS52001"/>
    </source>
</evidence>
<feature type="domain" description="AD" evidence="1">
    <location>
        <begin position="81"/>
        <end position="174"/>
    </location>
</feature>
<evidence type="ECO:0000313" key="2">
    <source>
        <dbReference type="EMBL" id="KAG0562360.1"/>
    </source>
</evidence>
<gene>
    <name evidence="2" type="ORF">KC19_9G140400</name>
</gene>
<dbReference type="InterPro" id="IPR019181">
    <property type="entry name" value="LSM12_ABD"/>
</dbReference>
<dbReference type="AlphaFoldDB" id="A0A8T0GTM5"/>
<dbReference type="SMART" id="SM00995">
    <property type="entry name" value="AD"/>
    <property type="match status" value="1"/>
</dbReference>
<organism evidence="2 3">
    <name type="scientific">Ceratodon purpureus</name>
    <name type="common">Fire moss</name>
    <name type="synonym">Dicranum purpureum</name>
    <dbReference type="NCBI Taxonomy" id="3225"/>
    <lineage>
        <taxon>Eukaryota</taxon>
        <taxon>Viridiplantae</taxon>
        <taxon>Streptophyta</taxon>
        <taxon>Embryophyta</taxon>
        <taxon>Bryophyta</taxon>
        <taxon>Bryophytina</taxon>
        <taxon>Bryopsida</taxon>
        <taxon>Dicranidae</taxon>
        <taxon>Pseudoditrichales</taxon>
        <taxon>Ditrichaceae</taxon>
        <taxon>Ceratodon</taxon>
    </lineage>
</organism>
<accession>A0A8T0GTM5</accession>
<dbReference type="InterPro" id="IPR039683">
    <property type="entry name" value="Lsm12-like"/>
</dbReference>
<dbReference type="PANTHER" id="PTHR13542">
    <property type="entry name" value="LSM12 HOMOLOG"/>
    <property type="match status" value="1"/>
</dbReference>
<dbReference type="InterPro" id="IPR047574">
    <property type="entry name" value="AD"/>
</dbReference>
<keyword evidence="3" id="KW-1185">Reference proteome</keyword>
<name>A0A8T0GTM5_CERPU</name>
<reference evidence="2" key="1">
    <citation type="submission" date="2020-06" db="EMBL/GenBank/DDBJ databases">
        <title>WGS assembly of Ceratodon purpureus strain R40.</title>
        <authorList>
            <person name="Carey S.B."/>
            <person name="Jenkins J."/>
            <person name="Shu S."/>
            <person name="Lovell J.T."/>
            <person name="Sreedasyam A."/>
            <person name="Maumus F."/>
            <person name="Tiley G.P."/>
            <person name="Fernandez-Pozo N."/>
            <person name="Barry K."/>
            <person name="Chen C."/>
            <person name="Wang M."/>
            <person name="Lipzen A."/>
            <person name="Daum C."/>
            <person name="Saski C.A."/>
            <person name="Payton A.C."/>
            <person name="Mcbreen J.C."/>
            <person name="Conrad R.E."/>
            <person name="Kollar L.M."/>
            <person name="Olsson S."/>
            <person name="Huttunen S."/>
            <person name="Landis J.B."/>
            <person name="Wickett N.J."/>
            <person name="Johnson M.G."/>
            <person name="Rensing S.A."/>
            <person name="Grimwood J."/>
            <person name="Schmutz J."/>
            <person name="Mcdaniel S.F."/>
        </authorList>
    </citation>
    <scope>NUCLEOTIDE SEQUENCE</scope>
    <source>
        <strain evidence="2">R40</strain>
    </source>
</reference>
<dbReference type="OrthoDB" id="1057137at2759"/>
<comment type="caution">
    <text evidence="2">The sequence shown here is derived from an EMBL/GenBank/DDBJ whole genome shotgun (WGS) entry which is preliminary data.</text>
</comment>
<protein>
    <recommendedName>
        <fullName evidence="1">AD domain-containing protein</fullName>
    </recommendedName>
</protein>
<evidence type="ECO:0000313" key="3">
    <source>
        <dbReference type="Proteomes" id="UP000822688"/>
    </source>
</evidence>
<dbReference type="Proteomes" id="UP000822688">
    <property type="component" value="Chromosome 9"/>
</dbReference>
<dbReference type="EMBL" id="CM026430">
    <property type="protein sequence ID" value="KAG0562360.1"/>
    <property type="molecule type" value="Genomic_DNA"/>
</dbReference>
<proteinExistence type="predicted"/>
<sequence length="180" mass="19905">MEGAGSSSREFAEGCKLQIKTTLGEDIEGHVLTYDKTLNIVVLQEGDSAGARRNLRFLKTTFIKDVKLVGHVQDAFDLKFSPPDMKSLRDREEAAIKQAEAEAERIGVGVTAEAQDIFDALSKTLPCRWDKTTILVMNDVCVNQPYLPENVIGGASAANERVRKVLEEERKRLQSRGVAL</sequence>
<dbReference type="Pfam" id="PF21166">
    <property type="entry name" value="LSM12_LSM"/>
    <property type="match status" value="1"/>
</dbReference>
<dbReference type="PROSITE" id="PS52001">
    <property type="entry name" value="AD"/>
    <property type="match status" value="1"/>
</dbReference>
<dbReference type="Pfam" id="PF09793">
    <property type="entry name" value="AD"/>
    <property type="match status" value="1"/>
</dbReference>